<gene>
    <name evidence="3" type="ORF">AMORRO_LOCUS10814</name>
</gene>
<reference evidence="3" key="1">
    <citation type="submission" date="2021-06" db="EMBL/GenBank/DDBJ databases">
        <authorList>
            <person name="Kallberg Y."/>
            <person name="Tangrot J."/>
            <person name="Rosling A."/>
        </authorList>
    </citation>
    <scope>NUCLEOTIDE SEQUENCE</scope>
    <source>
        <strain evidence="3">CL551</strain>
    </source>
</reference>
<keyword evidence="1" id="KW-0812">Transmembrane</keyword>
<evidence type="ECO:0000313" key="3">
    <source>
        <dbReference type="EMBL" id="CAG8670774.1"/>
    </source>
</evidence>
<dbReference type="EMBL" id="CAJVPV010012531">
    <property type="protein sequence ID" value="CAG8670774.1"/>
    <property type="molecule type" value="Genomic_DNA"/>
</dbReference>
<sequence>NITKLSSDPELISRLLRLHIIPGTDNLAEGAEFSTLLSDNAKLVVRKNIIHGGYDIEVKGYYSLIDRARITGVGKTWNGGAVYEIDKVLLPEHNSFNVGIMYFGLIVGSILVAIFITSGGGLGYHHYRQYQRRRAGYEPIAS</sequence>
<accession>A0A9N9HF56</accession>
<organism evidence="3 4">
    <name type="scientific">Acaulospora morrowiae</name>
    <dbReference type="NCBI Taxonomy" id="94023"/>
    <lineage>
        <taxon>Eukaryota</taxon>
        <taxon>Fungi</taxon>
        <taxon>Fungi incertae sedis</taxon>
        <taxon>Mucoromycota</taxon>
        <taxon>Glomeromycotina</taxon>
        <taxon>Glomeromycetes</taxon>
        <taxon>Diversisporales</taxon>
        <taxon>Acaulosporaceae</taxon>
        <taxon>Acaulospora</taxon>
    </lineage>
</organism>
<protein>
    <submittedName>
        <fullName evidence="3">15690_t:CDS:1</fullName>
    </submittedName>
</protein>
<feature type="transmembrane region" description="Helical" evidence="1">
    <location>
        <begin position="100"/>
        <end position="124"/>
    </location>
</feature>
<comment type="caution">
    <text evidence="3">The sequence shown here is derived from an EMBL/GenBank/DDBJ whole genome shotgun (WGS) entry which is preliminary data.</text>
</comment>
<keyword evidence="1" id="KW-0472">Membrane</keyword>
<keyword evidence="4" id="KW-1185">Reference proteome</keyword>
<dbReference type="Gene3D" id="2.30.180.10">
    <property type="entry name" value="FAS1 domain"/>
    <property type="match status" value="1"/>
</dbReference>
<name>A0A9N9HF56_9GLOM</name>
<dbReference type="InterPro" id="IPR000782">
    <property type="entry name" value="FAS1_domain"/>
</dbReference>
<dbReference type="Proteomes" id="UP000789342">
    <property type="component" value="Unassembled WGS sequence"/>
</dbReference>
<dbReference type="InterPro" id="IPR036378">
    <property type="entry name" value="FAS1_dom_sf"/>
</dbReference>
<dbReference type="OrthoDB" id="14252at2759"/>
<keyword evidence="1" id="KW-1133">Transmembrane helix</keyword>
<evidence type="ECO:0000259" key="2">
    <source>
        <dbReference type="PROSITE" id="PS50213"/>
    </source>
</evidence>
<dbReference type="SUPFAM" id="SSF82153">
    <property type="entry name" value="FAS1 domain"/>
    <property type="match status" value="1"/>
</dbReference>
<dbReference type="AlphaFoldDB" id="A0A9N9HF56"/>
<proteinExistence type="predicted"/>
<evidence type="ECO:0000256" key="1">
    <source>
        <dbReference type="SAM" id="Phobius"/>
    </source>
</evidence>
<dbReference type="Pfam" id="PF02469">
    <property type="entry name" value="Fasciclin"/>
    <property type="match status" value="1"/>
</dbReference>
<dbReference type="PROSITE" id="PS50213">
    <property type="entry name" value="FAS1"/>
    <property type="match status" value="1"/>
</dbReference>
<feature type="non-terminal residue" evidence="3">
    <location>
        <position position="1"/>
    </location>
</feature>
<feature type="domain" description="FAS1" evidence="2">
    <location>
        <begin position="1"/>
        <end position="89"/>
    </location>
</feature>
<evidence type="ECO:0000313" key="4">
    <source>
        <dbReference type="Proteomes" id="UP000789342"/>
    </source>
</evidence>